<evidence type="ECO:0000313" key="3">
    <source>
        <dbReference type="Proteomes" id="UP001164909"/>
    </source>
</evidence>
<organism evidence="2 3">
    <name type="scientific">Caldicellulosiruptor morganii</name>
    <dbReference type="NCBI Taxonomy" id="1387555"/>
    <lineage>
        <taxon>Bacteria</taxon>
        <taxon>Bacillati</taxon>
        <taxon>Bacillota</taxon>
        <taxon>Bacillota incertae sedis</taxon>
        <taxon>Caldicellulosiruptorales</taxon>
        <taxon>Caldicellulosiruptoraceae</taxon>
        <taxon>Caldicellulosiruptor</taxon>
    </lineage>
</organism>
<reference evidence="2" key="1">
    <citation type="submission" date="2022-12" db="EMBL/GenBank/DDBJ databases">
        <authorList>
            <person name="Bing R.G."/>
            <person name="Willard D.J."/>
            <person name="Manesh M.J.H."/>
            <person name="Laemthong T."/>
            <person name="Crosby J.R."/>
            <person name="Kelly R.M."/>
        </authorList>
    </citation>
    <scope>NUCLEOTIDE SEQUENCE</scope>
    <source>
        <strain evidence="2">DSM 8990</strain>
    </source>
</reference>
<dbReference type="Pfam" id="PF07963">
    <property type="entry name" value="N_methyl"/>
    <property type="match status" value="1"/>
</dbReference>
<dbReference type="EMBL" id="CP113865">
    <property type="protein sequence ID" value="WAM33197.1"/>
    <property type="molecule type" value="Genomic_DNA"/>
</dbReference>
<evidence type="ECO:0000313" key="2">
    <source>
        <dbReference type="EMBL" id="WAM33197.1"/>
    </source>
</evidence>
<keyword evidence="1" id="KW-0812">Transmembrane</keyword>
<evidence type="ECO:0000256" key="1">
    <source>
        <dbReference type="SAM" id="Phobius"/>
    </source>
</evidence>
<name>A0ABY7BMT8_9FIRM</name>
<dbReference type="PROSITE" id="PS00409">
    <property type="entry name" value="PROKAR_NTER_METHYL"/>
    <property type="match status" value="1"/>
</dbReference>
<dbReference type="NCBIfam" id="TIGR02532">
    <property type="entry name" value="IV_pilin_GFxxxE"/>
    <property type="match status" value="1"/>
</dbReference>
<keyword evidence="1" id="KW-0472">Membrane</keyword>
<gene>
    <name evidence="2" type="ORF">OTK00_001676</name>
</gene>
<feature type="transmembrane region" description="Helical" evidence="1">
    <location>
        <begin position="12"/>
        <end position="32"/>
    </location>
</feature>
<dbReference type="Gene3D" id="3.30.700.10">
    <property type="entry name" value="Glycoprotein, Type 4 Pilin"/>
    <property type="match status" value="1"/>
</dbReference>
<sequence length="177" mass="19842">MIKARLRGLTLVEMIIGVAILGIILAALYSFFIQNYKISVETYNTARIEGEAKRLSDSLRQWFEMADQRSINVSVSSAGDKIVEMDVYEAQPAASGAVAGTYHVKVTWVSASKSVVIEKTGSSPYQILTGRVTFFDSRMIAFGTIKKVEVEYEVFVTRRASMDIKRKYKVSHVLRTE</sequence>
<accession>A0ABY7BMT8</accession>
<dbReference type="RefSeq" id="WP_045169847.1">
    <property type="nucleotide sequence ID" value="NZ_CP113865.1"/>
</dbReference>
<keyword evidence="1" id="KW-1133">Transmembrane helix</keyword>
<dbReference type="InterPro" id="IPR012902">
    <property type="entry name" value="N_methyl_site"/>
</dbReference>
<proteinExistence type="predicted"/>
<keyword evidence="3" id="KW-1185">Reference proteome</keyword>
<protein>
    <submittedName>
        <fullName evidence="2">Prepilin-type N-terminal cleavage/methylation domain-containing protein</fullName>
    </submittedName>
</protein>
<dbReference type="Proteomes" id="UP001164909">
    <property type="component" value="Chromosome"/>
</dbReference>